<keyword evidence="5" id="KW-0805">Transcription regulation</keyword>
<dbReference type="InterPro" id="IPR000679">
    <property type="entry name" value="Znf_GATA"/>
</dbReference>
<feature type="region of interest" description="Disordered" evidence="10">
    <location>
        <begin position="828"/>
        <end position="1008"/>
    </location>
</feature>
<evidence type="ECO:0000256" key="3">
    <source>
        <dbReference type="ARBA" id="ARBA00022771"/>
    </source>
</evidence>
<evidence type="ECO:0000256" key="2">
    <source>
        <dbReference type="ARBA" id="ARBA00022723"/>
    </source>
</evidence>
<dbReference type="EMBL" id="ADNJ02000003">
    <property type="protein sequence ID" value="EFZ01224.2"/>
    <property type="molecule type" value="Genomic_DNA"/>
</dbReference>
<keyword evidence="8" id="KW-0539">Nucleus</keyword>
<evidence type="ECO:0000256" key="6">
    <source>
        <dbReference type="ARBA" id="ARBA00023063"/>
    </source>
</evidence>
<dbReference type="KEGG" id="maj:MAA_03820"/>
<feature type="region of interest" description="Disordered" evidence="10">
    <location>
        <begin position="696"/>
        <end position="780"/>
    </location>
</feature>
<dbReference type="PROSITE" id="PS50114">
    <property type="entry name" value="GATA_ZN_FINGER_2"/>
    <property type="match status" value="1"/>
</dbReference>
<dbReference type="SMART" id="SM00401">
    <property type="entry name" value="ZnF_GATA"/>
    <property type="match status" value="1"/>
</dbReference>
<dbReference type="InterPro" id="IPR013860">
    <property type="entry name" value="AreA_GATA"/>
</dbReference>
<evidence type="ECO:0000259" key="11">
    <source>
        <dbReference type="PROSITE" id="PS50114"/>
    </source>
</evidence>
<evidence type="ECO:0000256" key="1">
    <source>
        <dbReference type="ARBA" id="ARBA00004123"/>
    </source>
</evidence>
<dbReference type="PROSITE" id="PS00344">
    <property type="entry name" value="GATA_ZN_FINGER_1"/>
    <property type="match status" value="1"/>
</dbReference>
<dbReference type="AlphaFoldDB" id="E9EUX1"/>
<evidence type="ECO:0000256" key="10">
    <source>
        <dbReference type="SAM" id="MobiDB-lite"/>
    </source>
</evidence>
<accession>E9EUX1</accession>
<feature type="compositionally biased region" description="Low complexity" evidence="10">
    <location>
        <begin position="936"/>
        <end position="965"/>
    </location>
</feature>
<dbReference type="GO" id="GO:0000122">
    <property type="term" value="P:negative regulation of transcription by RNA polymerase II"/>
    <property type="evidence" value="ECO:0007669"/>
    <property type="project" value="TreeGrafter"/>
</dbReference>
<feature type="region of interest" description="Disordered" evidence="10">
    <location>
        <begin position="509"/>
        <end position="533"/>
    </location>
</feature>
<keyword evidence="7" id="KW-0804">Transcription</keyword>
<evidence type="ECO:0000256" key="4">
    <source>
        <dbReference type="ARBA" id="ARBA00022833"/>
    </source>
</evidence>
<dbReference type="SUPFAM" id="SSF57716">
    <property type="entry name" value="Glucocorticoid receptor-like (DNA-binding domain)"/>
    <property type="match status" value="1"/>
</dbReference>
<dbReference type="HOGENOM" id="CLU_009509_0_0_1"/>
<comment type="caution">
    <text evidence="12">The sequence shown here is derived from an EMBL/GenBank/DDBJ whole genome shotgun (WGS) entry which is preliminary data.</text>
</comment>
<keyword evidence="2" id="KW-0479">Metal-binding</keyword>
<evidence type="ECO:0000256" key="7">
    <source>
        <dbReference type="ARBA" id="ARBA00023163"/>
    </source>
</evidence>
<dbReference type="PANTHER" id="PTHR10071">
    <property type="entry name" value="TRANSCRIPTION FACTOR GATA FAMILY MEMBER"/>
    <property type="match status" value="1"/>
</dbReference>
<feature type="compositionally biased region" description="Polar residues" evidence="10">
    <location>
        <begin position="337"/>
        <end position="356"/>
    </location>
</feature>
<keyword evidence="6" id="KW-0534">Nitrate assimilation</keyword>
<dbReference type="OrthoDB" id="515401at2759"/>
<feature type="compositionally biased region" description="Polar residues" evidence="10">
    <location>
        <begin position="851"/>
        <end position="865"/>
    </location>
</feature>
<reference evidence="12 13" key="2">
    <citation type="journal article" date="2014" name="Proc. Natl. Acad. Sci. U.S.A.">
        <title>Trajectory and genomic determinants of fungal-pathogen speciation and host adaptation.</title>
        <authorList>
            <person name="Hu X."/>
            <person name="Xiao G."/>
            <person name="Zheng P."/>
            <person name="Shang Y."/>
            <person name="Su Y."/>
            <person name="Zhang X."/>
            <person name="Liu X."/>
            <person name="Zhan S."/>
            <person name="St Leger R.J."/>
            <person name="Wang C."/>
        </authorList>
    </citation>
    <scope>GENOME REANNOTATION</scope>
    <source>
        <strain evidence="13">ARSEF 23 / ATCC MYA-3075</strain>
    </source>
</reference>
<evidence type="ECO:0000256" key="9">
    <source>
        <dbReference type="PROSITE-ProRule" id="PRU00094"/>
    </source>
</evidence>
<comment type="subcellular location">
    <subcellularLocation>
        <location evidence="1">Nucleus</location>
    </subcellularLocation>
</comment>
<feature type="region of interest" description="Disordered" evidence="10">
    <location>
        <begin position="244"/>
        <end position="273"/>
    </location>
</feature>
<sequence>MPLSTAAGTAARLVPTCQAAQGRCTGLAAQADRVHTHMRSVSSSQPRIPSNGPDYVPPGGHRAPSYAHSPAAAPACTCVPVPLSSPPALSTLVFCFTLHLASSQTPIRLATSLAASGPVVAMDPTMTEHDFRFPRRPHHPGLRGGADDDDDDGSAAHQARGLDAAASELTQAVAVANNKLLGSALFPSLDNAGADSSVSIDQLHRDDPLAAQVWKFYTKTKLQLPNQQRLENFTWRWMALNMRKQKQDDEARQFRDQQTGHSRPASHNAPSGIAQLRKTSEINAAAGADAMNLDDFIYSENVATPSGLMSPPPAPRRDDASPGATPASGIPIKSRKGSSSNHFVPQSVPQYQRTGNNEFNYIQRHHRKTSIDERRNRKRPANFSPHVLAVNSSISGGASNLEADSELQGYSLNNTSSVTMQQLTQGGNSAVPFGLDTFMDNDAVMNQAAQFQQNFSFSPSSSPMIPHGPYSNMYNTSSSVPNSSLNNADLYSPTESAYQSTVSTPLALPDNDGLYFGSQDNRQQQQSQSMRQQTVQNMANMGHNQQFMYDSSHNGNQIYSAPDTESGTLSAFSTAPSSYSHIDPNHVFQADSQVASPSVAMRPENMFSFGADSDDEDSGNGMQGQNMQIHGDFSSSMDDVGPMGWDASLPGQFSTQAARFPGGPPRKQVMIGGTTTDYVEHNGEWENSGLERSQSFKAGSDKMQQRLPRTASTPSHMGAKHSGFEQVAQSLPTSPGDAAPGSMSGFSSAAPSRPSSPPGSKHGSSANLQVAGGSQNDGGAPTTCTNCFTQTTPLWRRNPEGQPLCNACGLFLKLHGVVRPLSLKTDVIKKRNRGSGPNGSGGSVRSRKNPAGSTAASRKSSTLSMATVAASSTNLNTTANANSSSTSPPGGRSVLPKDSESPVATSVGSGPNTAGSTPNSHYGNMGNTAAAGGKGVVPIAAAPPKATPGPGASSSSRSGQASASSKRQRRHSKSVGTEATSGMEIDSPTETSSPGDLSRSIGHPPSMSSISSTMLSGSFGMVPQRNPMAHGGMIQMNHHQPGAAQHSAGGPATGPQEWEWLTMSL</sequence>
<feature type="compositionally biased region" description="Basic and acidic residues" evidence="10">
    <location>
        <begin position="245"/>
        <end position="255"/>
    </location>
</feature>
<name>E9EUX1_METRA</name>
<dbReference type="InterPro" id="IPR013088">
    <property type="entry name" value="Znf_NHR/GATA"/>
</dbReference>
<keyword evidence="13" id="KW-1185">Reference proteome</keyword>
<dbReference type="GO" id="GO:0008270">
    <property type="term" value="F:zinc ion binding"/>
    <property type="evidence" value="ECO:0007669"/>
    <property type="project" value="UniProtKB-KW"/>
</dbReference>
<evidence type="ECO:0000313" key="12">
    <source>
        <dbReference type="EMBL" id="EFZ01224.2"/>
    </source>
</evidence>
<keyword evidence="3 9" id="KW-0863">Zinc-finger</keyword>
<feature type="domain" description="GATA-type" evidence="11">
    <location>
        <begin position="778"/>
        <end position="831"/>
    </location>
</feature>
<evidence type="ECO:0000313" key="13">
    <source>
        <dbReference type="Proteomes" id="UP000002498"/>
    </source>
</evidence>
<organism evidence="12 13">
    <name type="scientific">Metarhizium robertsii (strain ARSEF 23 / ATCC MYA-3075)</name>
    <name type="common">Metarhizium anisopliae (strain ARSEF 23)</name>
    <dbReference type="NCBI Taxonomy" id="655844"/>
    <lineage>
        <taxon>Eukaryota</taxon>
        <taxon>Fungi</taxon>
        <taxon>Dikarya</taxon>
        <taxon>Ascomycota</taxon>
        <taxon>Pezizomycotina</taxon>
        <taxon>Sordariomycetes</taxon>
        <taxon>Hypocreomycetidae</taxon>
        <taxon>Hypocreales</taxon>
        <taxon>Clavicipitaceae</taxon>
        <taxon>Metarhizium</taxon>
    </lineage>
</organism>
<feature type="compositionally biased region" description="Low complexity" evidence="10">
    <location>
        <begin position="518"/>
        <end position="533"/>
    </location>
</feature>
<dbReference type="FunFam" id="3.30.50.10:FF:000007">
    <property type="entry name" value="Nitrogen regulatory AreA, N-terminal"/>
    <property type="match status" value="1"/>
</dbReference>
<feature type="region of interest" description="Disordered" evidence="10">
    <location>
        <begin position="304"/>
        <end position="356"/>
    </location>
</feature>
<feature type="compositionally biased region" description="Polar residues" evidence="10">
    <location>
        <begin position="902"/>
        <end position="927"/>
    </location>
</feature>
<dbReference type="RefSeq" id="XP_007820009.2">
    <property type="nucleotide sequence ID" value="XM_007821818.2"/>
</dbReference>
<dbReference type="Proteomes" id="UP000002498">
    <property type="component" value="Unassembled WGS sequence"/>
</dbReference>
<dbReference type="InterPro" id="IPR039355">
    <property type="entry name" value="Transcription_factor_GATA"/>
</dbReference>
<evidence type="ECO:0000256" key="8">
    <source>
        <dbReference type="ARBA" id="ARBA00023242"/>
    </source>
</evidence>
<evidence type="ECO:0000256" key="5">
    <source>
        <dbReference type="ARBA" id="ARBA00023015"/>
    </source>
</evidence>
<reference evidence="12 13" key="1">
    <citation type="journal article" date="2011" name="PLoS Genet.">
        <title>Genome sequencing and comparative transcriptomics of the model entomopathogenic fungi Metarhizium anisopliae and M. acridum.</title>
        <authorList>
            <person name="Gao Q."/>
            <person name="Jin K."/>
            <person name="Ying S.H."/>
            <person name="Zhang Y."/>
            <person name="Xiao G."/>
            <person name="Shang Y."/>
            <person name="Duan Z."/>
            <person name="Hu X."/>
            <person name="Xie X.Q."/>
            <person name="Zhou G."/>
            <person name="Peng G."/>
            <person name="Luo Z."/>
            <person name="Huang W."/>
            <person name="Wang B."/>
            <person name="Fang W."/>
            <person name="Wang S."/>
            <person name="Zhong Y."/>
            <person name="Ma L.J."/>
            <person name="St Leger R.J."/>
            <person name="Zhao G.P."/>
            <person name="Pei Y."/>
            <person name="Feng M.G."/>
            <person name="Xia Y."/>
            <person name="Wang C."/>
        </authorList>
    </citation>
    <scope>NUCLEOTIDE SEQUENCE [LARGE SCALE GENOMIC DNA]</scope>
    <source>
        <strain evidence="13">ARSEF 23 / ATCC MYA-3075</strain>
    </source>
</reference>
<dbReference type="Gene3D" id="3.30.50.10">
    <property type="entry name" value="Erythroid Transcription Factor GATA-1, subunit A"/>
    <property type="match status" value="1"/>
</dbReference>
<dbReference type="GO" id="GO:0000978">
    <property type="term" value="F:RNA polymerase II cis-regulatory region sequence-specific DNA binding"/>
    <property type="evidence" value="ECO:0007669"/>
    <property type="project" value="TreeGrafter"/>
</dbReference>
<dbReference type="CDD" id="cd00202">
    <property type="entry name" value="ZnF_GATA"/>
    <property type="match status" value="1"/>
</dbReference>
<dbReference type="PRINTS" id="PR00619">
    <property type="entry name" value="GATAZNFINGER"/>
</dbReference>
<gene>
    <name evidence="12" type="ORF">MAA_03820</name>
</gene>
<dbReference type="PANTHER" id="PTHR10071:SF281">
    <property type="entry name" value="BOX A-BINDING FACTOR-RELATED"/>
    <property type="match status" value="1"/>
</dbReference>
<proteinExistence type="predicted"/>
<feature type="compositionally biased region" description="Low complexity" evidence="10">
    <location>
        <begin position="869"/>
        <end position="887"/>
    </location>
</feature>
<dbReference type="Pfam" id="PF08550">
    <property type="entry name" value="GATA_AreA"/>
    <property type="match status" value="1"/>
</dbReference>
<protein>
    <submittedName>
        <fullName evidence="12">Area</fullName>
    </submittedName>
</protein>
<feature type="region of interest" description="Disordered" evidence="10">
    <location>
        <begin position="133"/>
        <end position="160"/>
    </location>
</feature>
<dbReference type="GO" id="GO:0045944">
    <property type="term" value="P:positive regulation of transcription by RNA polymerase II"/>
    <property type="evidence" value="ECO:0007669"/>
    <property type="project" value="TreeGrafter"/>
</dbReference>
<keyword evidence="4" id="KW-0862">Zinc</keyword>
<dbReference type="GeneID" id="19258106"/>
<dbReference type="GO" id="GO:0005634">
    <property type="term" value="C:nucleus"/>
    <property type="evidence" value="ECO:0007669"/>
    <property type="project" value="UniProtKB-SubCell"/>
</dbReference>
<dbReference type="GO" id="GO:0000981">
    <property type="term" value="F:DNA-binding transcription factor activity, RNA polymerase II-specific"/>
    <property type="evidence" value="ECO:0007669"/>
    <property type="project" value="TreeGrafter"/>
</dbReference>
<dbReference type="Pfam" id="PF00320">
    <property type="entry name" value="GATA"/>
    <property type="match status" value="1"/>
</dbReference>
<dbReference type="GO" id="GO:0042128">
    <property type="term" value="P:nitrate assimilation"/>
    <property type="evidence" value="ECO:0007669"/>
    <property type="project" value="UniProtKB-KW"/>
</dbReference>
<feature type="compositionally biased region" description="Low complexity" evidence="10">
    <location>
        <begin position="744"/>
        <end position="766"/>
    </location>
</feature>